<accession>A0A841RCC3</accession>
<dbReference type="EMBL" id="JACHGJ010000004">
    <property type="protein sequence ID" value="MBB6480650.1"/>
    <property type="molecule type" value="Genomic_DNA"/>
</dbReference>
<feature type="transmembrane region" description="Helical" evidence="1">
    <location>
        <begin position="181"/>
        <end position="201"/>
    </location>
</feature>
<organism evidence="2 3">
    <name type="scientific">Spirochaeta isovalerica</name>
    <dbReference type="NCBI Taxonomy" id="150"/>
    <lineage>
        <taxon>Bacteria</taxon>
        <taxon>Pseudomonadati</taxon>
        <taxon>Spirochaetota</taxon>
        <taxon>Spirochaetia</taxon>
        <taxon>Spirochaetales</taxon>
        <taxon>Spirochaetaceae</taxon>
        <taxon>Spirochaeta</taxon>
    </lineage>
</organism>
<feature type="transmembrane region" description="Helical" evidence="1">
    <location>
        <begin position="243"/>
        <end position="262"/>
    </location>
</feature>
<feature type="transmembrane region" description="Helical" evidence="1">
    <location>
        <begin position="12"/>
        <end position="45"/>
    </location>
</feature>
<evidence type="ECO:0000256" key="1">
    <source>
        <dbReference type="SAM" id="Phobius"/>
    </source>
</evidence>
<reference evidence="2 3" key="1">
    <citation type="submission" date="2020-08" db="EMBL/GenBank/DDBJ databases">
        <title>Genomic Encyclopedia of Type Strains, Phase IV (KMG-IV): sequencing the most valuable type-strain genomes for metagenomic binning, comparative biology and taxonomic classification.</title>
        <authorList>
            <person name="Goeker M."/>
        </authorList>
    </citation>
    <scope>NUCLEOTIDE SEQUENCE [LARGE SCALE GENOMIC DNA]</scope>
    <source>
        <strain evidence="2 3">DSM 2461</strain>
    </source>
</reference>
<comment type="caution">
    <text evidence="2">The sequence shown here is derived from an EMBL/GenBank/DDBJ whole genome shotgun (WGS) entry which is preliminary data.</text>
</comment>
<feature type="transmembrane region" description="Helical" evidence="1">
    <location>
        <begin position="141"/>
        <end position="161"/>
    </location>
</feature>
<gene>
    <name evidence="2" type="ORF">HNR50_002323</name>
</gene>
<feature type="transmembrane region" description="Helical" evidence="1">
    <location>
        <begin position="66"/>
        <end position="93"/>
    </location>
</feature>
<keyword evidence="3" id="KW-1185">Reference proteome</keyword>
<name>A0A841RCC3_9SPIO</name>
<evidence type="ECO:0000313" key="2">
    <source>
        <dbReference type="EMBL" id="MBB6480650.1"/>
    </source>
</evidence>
<keyword evidence="1" id="KW-0812">Transmembrane</keyword>
<proteinExistence type="predicted"/>
<dbReference type="RefSeq" id="WP_184746921.1">
    <property type="nucleotide sequence ID" value="NZ_JACHGJ010000004.1"/>
</dbReference>
<feature type="transmembrane region" description="Helical" evidence="1">
    <location>
        <begin position="105"/>
        <end position="129"/>
    </location>
</feature>
<protein>
    <submittedName>
        <fullName evidence="2">Uncharacterized protein</fullName>
    </submittedName>
</protein>
<dbReference type="AlphaFoldDB" id="A0A841RCC3"/>
<keyword evidence="1" id="KW-1133">Transmembrane helix</keyword>
<evidence type="ECO:0000313" key="3">
    <source>
        <dbReference type="Proteomes" id="UP000587760"/>
    </source>
</evidence>
<dbReference type="Proteomes" id="UP000587760">
    <property type="component" value="Unassembled WGS sequence"/>
</dbReference>
<sequence>MVKTHHSIETIFLLIILTVLSSIAALFPLWGNGILTVALPIYLLITGKQMVPFERIKISTLLIGRVLTFLTALLVVPGTLLVKSIVVLLYINILEALISDLKKKSYFNVLSGAALLLTTHILFSTEWVTPVISESYKIVHIGYYISTNAGLIPWILAYTIWNWNFVIFEFPKSIGRYHLAILATPILFSLITLNPGFWLLLRGSSLTIGGVIQISYKDKLITKLDHDYYSNLIDRVKSRTIQIILMIITIALCISALLFSVLY</sequence>
<keyword evidence="1" id="KW-0472">Membrane</keyword>